<dbReference type="EnsemblPlants" id="Bo8g049710.1">
    <property type="protein sequence ID" value="Bo8g049710.1"/>
    <property type="gene ID" value="Bo8g049710"/>
</dbReference>
<keyword evidence="4" id="KW-0175">Coiled coil</keyword>
<keyword evidence="3" id="KW-0805">Transcription regulation</keyword>
<reference evidence="13" key="2">
    <citation type="submission" date="2015-03" db="UniProtKB">
        <authorList>
            <consortium name="EnsemblPlants"/>
        </authorList>
    </citation>
    <scope>IDENTIFICATION</scope>
</reference>
<dbReference type="InterPro" id="IPR042160">
    <property type="entry name" value="HD-Zip_IV"/>
</dbReference>
<evidence type="ECO:0000313" key="14">
    <source>
        <dbReference type="Proteomes" id="UP000032141"/>
    </source>
</evidence>
<comment type="subcellular location">
    <subcellularLocation>
        <location evidence="1 9 10">Nucleus</location>
    </subcellularLocation>
</comment>
<evidence type="ECO:0000256" key="4">
    <source>
        <dbReference type="ARBA" id="ARBA00023054"/>
    </source>
</evidence>
<dbReference type="PANTHER" id="PTHR45654">
    <property type="entry name" value="HOMEOBOX-LEUCINE ZIPPER PROTEIN MERISTEM L1"/>
    <property type="match status" value="1"/>
</dbReference>
<dbReference type="Proteomes" id="UP000032141">
    <property type="component" value="Chromosome C8"/>
</dbReference>
<dbReference type="Pfam" id="PF00046">
    <property type="entry name" value="Homeodomain"/>
    <property type="match status" value="1"/>
</dbReference>
<dbReference type="InterPro" id="IPR017970">
    <property type="entry name" value="Homeobox_CS"/>
</dbReference>
<evidence type="ECO:0000256" key="10">
    <source>
        <dbReference type="RuleBase" id="RU000682"/>
    </source>
</evidence>
<evidence type="ECO:0000259" key="11">
    <source>
        <dbReference type="PROSITE" id="PS50071"/>
    </source>
</evidence>
<evidence type="ECO:0000256" key="2">
    <source>
        <dbReference type="ARBA" id="ARBA00006789"/>
    </source>
</evidence>
<dbReference type="GO" id="GO:0008289">
    <property type="term" value="F:lipid binding"/>
    <property type="evidence" value="ECO:0007669"/>
    <property type="project" value="InterPro"/>
</dbReference>
<reference evidence="13 14" key="1">
    <citation type="journal article" date="2014" name="Genome Biol.">
        <title>Transcriptome and methylome profiling reveals relics of genome dominance in the mesopolyploid Brassica oleracea.</title>
        <authorList>
            <person name="Parkin I.A."/>
            <person name="Koh C."/>
            <person name="Tang H."/>
            <person name="Robinson S.J."/>
            <person name="Kagale S."/>
            <person name="Clarke W.E."/>
            <person name="Town C.D."/>
            <person name="Nixon J."/>
            <person name="Krishnakumar V."/>
            <person name="Bidwell S.L."/>
            <person name="Denoeud F."/>
            <person name="Belcram H."/>
            <person name="Links M.G."/>
            <person name="Just J."/>
            <person name="Clarke C."/>
            <person name="Bender T."/>
            <person name="Huebert T."/>
            <person name="Mason A.S."/>
            <person name="Pires J.C."/>
            <person name="Barker G."/>
            <person name="Moore J."/>
            <person name="Walley P.G."/>
            <person name="Manoli S."/>
            <person name="Batley J."/>
            <person name="Edwards D."/>
            <person name="Nelson M.N."/>
            <person name="Wang X."/>
            <person name="Paterson A.H."/>
            <person name="King G."/>
            <person name="Bancroft I."/>
            <person name="Chalhoub B."/>
            <person name="Sharpe A.G."/>
        </authorList>
    </citation>
    <scope>NUCLEOTIDE SEQUENCE</scope>
    <source>
        <strain evidence="13 14">cv. TO1000</strain>
    </source>
</reference>
<dbReference type="Pfam" id="PF25797">
    <property type="entry name" value="PDF2_C"/>
    <property type="match status" value="1"/>
</dbReference>
<dbReference type="OMA" id="DMNDNIT"/>
<name>A0A0D3DMJ8_BRAOL</name>
<dbReference type="STRING" id="109376.A0A0D3DMJ8"/>
<dbReference type="SUPFAM" id="SSF46689">
    <property type="entry name" value="Homeodomain-like"/>
    <property type="match status" value="1"/>
</dbReference>
<dbReference type="PROSITE" id="PS50848">
    <property type="entry name" value="START"/>
    <property type="match status" value="1"/>
</dbReference>
<evidence type="ECO:0000256" key="3">
    <source>
        <dbReference type="ARBA" id="ARBA00023015"/>
    </source>
</evidence>
<evidence type="ECO:0000256" key="6">
    <source>
        <dbReference type="ARBA" id="ARBA00023155"/>
    </source>
</evidence>
<dbReference type="Gramene" id="Bo8g049710.1">
    <property type="protein sequence ID" value="Bo8g049710.1"/>
    <property type="gene ID" value="Bo8g049710"/>
</dbReference>
<dbReference type="PROSITE" id="PS50071">
    <property type="entry name" value="HOMEOBOX_2"/>
    <property type="match status" value="1"/>
</dbReference>
<feature type="DNA-binding region" description="Homeobox" evidence="9">
    <location>
        <begin position="92"/>
        <end position="151"/>
    </location>
</feature>
<dbReference type="SMART" id="SM00389">
    <property type="entry name" value="HOX"/>
    <property type="match status" value="1"/>
</dbReference>
<keyword evidence="7" id="KW-0804">Transcription</keyword>
<dbReference type="SUPFAM" id="SSF55961">
    <property type="entry name" value="Bet v1-like"/>
    <property type="match status" value="2"/>
</dbReference>
<evidence type="ECO:0000256" key="8">
    <source>
        <dbReference type="ARBA" id="ARBA00023242"/>
    </source>
</evidence>
<dbReference type="HOGENOM" id="CLU_015002_2_1_1"/>
<keyword evidence="8 9" id="KW-0539">Nucleus</keyword>
<dbReference type="CDD" id="cd08875">
    <property type="entry name" value="START_ArGLABRA2_like"/>
    <property type="match status" value="1"/>
</dbReference>
<evidence type="ECO:0000256" key="5">
    <source>
        <dbReference type="ARBA" id="ARBA00023125"/>
    </source>
</evidence>
<proteinExistence type="inferred from homology"/>
<dbReference type="InterPro" id="IPR057993">
    <property type="entry name" value="HD-Zip_IV_C"/>
</dbReference>
<dbReference type="CDD" id="cd00086">
    <property type="entry name" value="homeodomain"/>
    <property type="match status" value="1"/>
</dbReference>
<dbReference type="InterPro" id="IPR001356">
    <property type="entry name" value="HD"/>
</dbReference>
<dbReference type="GO" id="GO:0003677">
    <property type="term" value="F:DNA binding"/>
    <property type="evidence" value="ECO:0007669"/>
    <property type="project" value="UniProtKB-UniRule"/>
</dbReference>
<evidence type="ECO:0000256" key="7">
    <source>
        <dbReference type="ARBA" id="ARBA00023163"/>
    </source>
</evidence>
<sequence length="766" mass="85699">MYEDHQVAKSGKEGGHMVTNYSDNIFGSASSSPTGTVQNPNFKRSTFLNPNFSYVIPKEEYGMMSMTENGSAWSGNNPVEDSAIEQQLPPVKKKRLHRHSTHQIQEMEAFFKVNPHPNDDDKTRLSEELGLTPLQVKFWFQNRRNQIKTQQDRTDNVMLKAENETLKTENRKLQFDLQRLSCSSCGGSREKLHLENSRLRQEVTNQISAVDVYLLTKSNGYYMVQLDRLHSIASLMNPCLPPPQTARLFPDMNDNITNNLLITEEDKAIAMDLAVSCVQELAKMCATNEPLWSKKGSENDRISLNEDVYKKMFQWPSVDDNHFRREASRANTVVIMNSITLVNAFLDADKWSEMFCSIVSRAKTIQIIYSGVSGASGSLLLMYAELQVLSPLVPTREIYFLRYVKQNAEAGKWMIVDFPVDGLIKPASGITTTDQYRRKPSGFIIQDMSNGYSQITWVEHVEVEEKHVHHKMVREYVESGAAFGAERWLAVLRRQCERMASLMATNITDLGVIPSVEAKRKLMKLSQSMVRTYCLTISNSYGQALSESPKETVIITTRKVCGGVVLCGVSTTLLPYSHHQVFDLLRHDHGRSQILKPCSLTKMEMLFSENPFQEVAHIANGSHPGNCISLLHFHGASSSNNVEWMLQETCTDNSGSLVVYSTVHANAVQLAMNGEDPSRISLLPLGFSVVPVNQPHVVEGISVNLDSCLLTVAIQVLVSNATTAALNLSTTAINNRICSTVYRISSALGSPLLPEIPSSFKQEISN</sequence>
<feature type="domain" description="Homeobox" evidence="11">
    <location>
        <begin position="90"/>
        <end position="150"/>
    </location>
</feature>
<dbReference type="Gene3D" id="1.10.10.60">
    <property type="entry name" value="Homeodomain-like"/>
    <property type="match status" value="1"/>
</dbReference>
<dbReference type="eggNOG" id="ENOG502QU3P">
    <property type="taxonomic scope" value="Eukaryota"/>
</dbReference>
<keyword evidence="6 9" id="KW-0371">Homeobox</keyword>
<protein>
    <recommendedName>
        <fullName evidence="15">Homeobox domain-containing protein</fullName>
    </recommendedName>
</protein>
<dbReference type="GO" id="GO:0000981">
    <property type="term" value="F:DNA-binding transcription factor activity, RNA polymerase II-specific"/>
    <property type="evidence" value="ECO:0007669"/>
    <property type="project" value="InterPro"/>
</dbReference>
<dbReference type="PANTHER" id="PTHR45654:SF44">
    <property type="entry name" value="HOMEOBOX-LEUCINE ZIPPER PROTEIN HDG4"/>
    <property type="match status" value="1"/>
</dbReference>
<dbReference type="PROSITE" id="PS00027">
    <property type="entry name" value="HOMEOBOX_1"/>
    <property type="match status" value="1"/>
</dbReference>
<dbReference type="GO" id="GO:0005634">
    <property type="term" value="C:nucleus"/>
    <property type="evidence" value="ECO:0007669"/>
    <property type="project" value="UniProtKB-SubCell"/>
</dbReference>
<feature type="domain" description="START" evidence="12">
    <location>
        <begin position="263"/>
        <end position="501"/>
    </location>
</feature>
<evidence type="ECO:0000313" key="13">
    <source>
        <dbReference type="EnsemblPlants" id="Bo8g049710.1"/>
    </source>
</evidence>
<evidence type="ECO:0000256" key="9">
    <source>
        <dbReference type="PROSITE-ProRule" id="PRU00108"/>
    </source>
</evidence>
<dbReference type="AlphaFoldDB" id="A0A0D3DMJ8"/>
<dbReference type="Pfam" id="PF01852">
    <property type="entry name" value="START"/>
    <property type="match status" value="1"/>
</dbReference>
<dbReference type="InterPro" id="IPR002913">
    <property type="entry name" value="START_lipid-bd_dom"/>
</dbReference>
<accession>A0A0D3DMJ8</accession>
<evidence type="ECO:0000259" key="12">
    <source>
        <dbReference type="PROSITE" id="PS50848"/>
    </source>
</evidence>
<dbReference type="FunFam" id="1.10.10.60:FF:000229">
    <property type="entry name" value="Homeobox-leucine zipper protein HDG1"/>
    <property type="match status" value="1"/>
</dbReference>
<comment type="similarity">
    <text evidence="2">Belongs to the HD-ZIP homeobox family. Class IV subfamily.</text>
</comment>
<evidence type="ECO:0000256" key="1">
    <source>
        <dbReference type="ARBA" id="ARBA00004123"/>
    </source>
</evidence>
<keyword evidence="14" id="KW-1185">Reference proteome</keyword>
<organism evidence="13 14">
    <name type="scientific">Brassica oleracea var. oleracea</name>
    <dbReference type="NCBI Taxonomy" id="109376"/>
    <lineage>
        <taxon>Eukaryota</taxon>
        <taxon>Viridiplantae</taxon>
        <taxon>Streptophyta</taxon>
        <taxon>Embryophyta</taxon>
        <taxon>Tracheophyta</taxon>
        <taxon>Spermatophyta</taxon>
        <taxon>Magnoliopsida</taxon>
        <taxon>eudicotyledons</taxon>
        <taxon>Gunneridae</taxon>
        <taxon>Pentapetalae</taxon>
        <taxon>rosids</taxon>
        <taxon>malvids</taxon>
        <taxon>Brassicales</taxon>
        <taxon>Brassicaceae</taxon>
        <taxon>Brassiceae</taxon>
        <taxon>Brassica</taxon>
    </lineage>
</organism>
<dbReference type="InterPro" id="IPR009057">
    <property type="entry name" value="Homeodomain-like_sf"/>
</dbReference>
<evidence type="ECO:0008006" key="15">
    <source>
        <dbReference type="Google" id="ProtNLM"/>
    </source>
</evidence>
<dbReference type="SMART" id="SM00234">
    <property type="entry name" value="START"/>
    <property type="match status" value="1"/>
</dbReference>
<keyword evidence="5 9" id="KW-0238">DNA-binding</keyword>